<dbReference type="PANTHER" id="PTHR13696">
    <property type="entry name" value="P-LOOP CONTAINING NUCLEOSIDE TRIPHOSPHATE HYDROLASE"/>
    <property type="match status" value="1"/>
</dbReference>
<dbReference type="Proteomes" id="UP000654482">
    <property type="component" value="Unassembled WGS sequence"/>
</dbReference>
<dbReference type="AlphaFoldDB" id="A0A8J7DZA0"/>
<reference evidence="2" key="1">
    <citation type="submission" date="2020-10" db="EMBL/GenBank/DDBJ databases">
        <authorList>
            <person name="Castelo-Branco R."/>
            <person name="Eusebio N."/>
            <person name="Adriana R."/>
            <person name="Vieira A."/>
            <person name="Brugerolle De Fraissinette N."/>
            <person name="Rezende De Castro R."/>
            <person name="Schneider M.P."/>
            <person name="Vasconcelos V."/>
            <person name="Leao P.N."/>
        </authorList>
    </citation>
    <scope>NUCLEOTIDE SEQUENCE</scope>
    <source>
        <strain evidence="2">LEGE 07157</strain>
    </source>
</reference>
<dbReference type="EMBL" id="JADEWZ010000035">
    <property type="protein sequence ID" value="MBE9117980.1"/>
    <property type="molecule type" value="Genomic_DNA"/>
</dbReference>
<comment type="caution">
    <text evidence="2">The sequence shown here is derived from an EMBL/GenBank/DDBJ whole genome shotgun (WGS) entry which is preliminary data.</text>
</comment>
<gene>
    <name evidence="2" type="ORF">IQ249_18950</name>
</gene>
<accession>A0A8J7DZA0</accession>
<dbReference type="InterPro" id="IPR025669">
    <property type="entry name" value="AAA_dom"/>
</dbReference>
<evidence type="ECO:0000313" key="3">
    <source>
        <dbReference type="Proteomes" id="UP000654482"/>
    </source>
</evidence>
<sequence>MADSDLKKAWLSLSTDANEPEIATKLMCGAILPFFGFEIDEICQAYSTGRGSDAVDMAVRRNTPDDNFSHTKQGAYLIIELKKRNLNISSQTTPYNNAVQQVKRYLLPSAVNCGSAKWAILTNANNIQLFRRHGRVVYPFTQNLALTAENIDEKIALLKKYIENEERALSVTLYNNKGGVGKTTTTINLAGILSLPSPVGFNKKVLVVDFDPNQKDLTDLLEVKPSSLSLFDFFQDHKNQNIQDVISKYRLQVKSDVEYGFDIIPADEKFLTGDISQQKAGILRQSLIQLKNEYDYILIDFPPGMSDFTKEAIVAGDVILMPSKHNGIASFKNAAMAMRTTFPELGESRREFHKELANPTPLPIFFNGEQITPTGKEKAQKAIESIIKQAKRQHKVDLLHFFFPKYKPSNKNLDIFELPSYAHIASAAFSSRPAVFSSKKAREYYRHLVKEYFL</sequence>
<feature type="domain" description="AAA" evidence="1">
    <location>
        <begin position="171"/>
        <end position="326"/>
    </location>
</feature>
<dbReference type="CDD" id="cd02042">
    <property type="entry name" value="ParAB_family"/>
    <property type="match status" value="1"/>
</dbReference>
<protein>
    <submittedName>
        <fullName evidence="2">AAA family ATPase</fullName>
    </submittedName>
</protein>
<dbReference type="InterPro" id="IPR050678">
    <property type="entry name" value="DNA_Partitioning_ATPase"/>
</dbReference>
<dbReference type="Gene3D" id="3.40.50.300">
    <property type="entry name" value="P-loop containing nucleotide triphosphate hydrolases"/>
    <property type="match status" value="1"/>
</dbReference>
<proteinExistence type="predicted"/>
<name>A0A8J7DZA0_9CYAN</name>
<keyword evidence="3" id="KW-1185">Reference proteome</keyword>
<evidence type="ECO:0000259" key="1">
    <source>
        <dbReference type="Pfam" id="PF13614"/>
    </source>
</evidence>
<dbReference type="Pfam" id="PF13614">
    <property type="entry name" value="AAA_31"/>
    <property type="match status" value="1"/>
</dbReference>
<evidence type="ECO:0000313" key="2">
    <source>
        <dbReference type="EMBL" id="MBE9117980.1"/>
    </source>
</evidence>
<dbReference type="InterPro" id="IPR027417">
    <property type="entry name" value="P-loop_NTPase"/>
</dbReference>
<dbReference type="PANTHER" id="PTHR13696:SF52">
    <property type="entry name" value="PARA FAMILY PROTEIN CT_582"/>
    <property type="match status" value="1"/>
</dbReference>
<organism evidence="2 3">
    <name type="scientific">Lusitaniella coriacea LEGE 07157</name>
    <dbReference type="NCBI Taxonomy" id="945747"/>
    <lineage>
        <taxon>Bacteria</taxon>
        <taxon>Bacillati</taxon>
        <taxon>Cyanobacteriota</taxon>
        <taxon>Cyanophyceae</taxon>
        <taxon>Spirulinales</taxon>
        <taxon>Lusitaniellaceae</taxon>
        <taxon>Lusitaniella</taxon>
    </lineage>
</organism>
<dbReference type="RefSeq" id="WP_194031070.1">
    <property type="nucleotide sequence ID" value="NZ_JADEWZ010000035.1"/>
</dbReference>
<dbReference type="SUPFAM" id="SSF52540">
    <property type="entry name" value="P-loop containing nucleoside triphosphate hydrolases"/>
    <property type="match status" value="1"/>
</dbReference>